<keyword evidence="4" id="KW-0472">Membrane</keyword>
<dbReference type="GO" id="GO:0016020">
    <property type="term" value="C:membrane"/>
    <property type="evidence" value="ECO:0007669"/>
    <property type="project" value="InterPro"/>
</dbReference>
<dbReference type="EMBL" id="RQTK01000784">
    <property type="protein sequence ID" value="RUS74940.1"/>
    <property type="molecule type" value="Genomic_DNA"/>
</dbReference>
<name>A0A3S0ZB63_ELYCH</name>
<dbReference type="InterPro" id="IPR000436">
    <property type="entry name" value="Sushi_SCR_CCP_dom"/>
</dbReference>
<reference evidence="8 9" key="1">
    <citation type="submission" date="2019-01" db="EMBL/GenBank/DDBJ databases">
        <title>A draft genome assembly of the solar-powered sea slug Elysia chlorotica.</title>
        <authorList>
            <person name="Cai H."/>
            <person name="Li Q."/>
            <person name="Fang X."/>
            <person name="Li J."/>
            <person name="Curtis N.E."/>
            <person name="Altenburger A."/>
            <person name="Shibata T."/>
            <person name="Feng M."/>
            <person name="Maeda T."/>
            <person name="Schwartz J.A."/>
            <person name="Shigenobu S."/>
            <person name="Lundholm N."/>
            <person name="Nishiyama T."/>
            <person name="Yang H."/>
            <person name="Hasebe M."/>
            <person name="Li S."/>
            <person name="Pierce S.K."/>
            <person name="Wang J."/>
        </authorList>
    </citation>
    <scope>NUCLEOTIDE SEQUENCE [LARGE SCALE GENOMIC DNA]</scope>
    <source>
        <strain evidence="8">EC2010</strain>
        <tissue evidence="8">Whole organism of an adult</tissue>
    </source>
</reference>
<evidence type="ECO:0000256" key="2">
    <source>
        <dbReference type="PROSITE-ProRule" id="PRU00302"/>
    </source>
</evidence>
<feature type="disulfide bond" evidence="2">
    <location>
        <begin position="57"/>
        <end position="84"/>
    </location>
</feature>
<dbReference type="SUPFAM" id="SSF49899">
    <property type="entry name" value="Concanavalin A-like lectins/glucanases"/>
    <property type="match status" value="1"/>
</dbReference>
<dbReference type="PANTHER" id="PTHR23282:SF146">
    <property type="entry name" value="RT07201P-RELATED"/>
    <property type="match status" value="1"/>
</dbReference>
<organism evidence="8 9">
    <name type="scientific">Elysia chlorotica</name>
    <name type="common">Eastern emerald elysia</name>
    <name type="synonym">Sea slug</name>
    <dbReference type="NCBI Taxonomy" id="188477"/>
    <lineage>
        <taxon>Eukaryota</taxon>
        <taxon>Metazoa</taxon>
        <taxon>Spiralia</taxon>
        <taxon>Lophotrochozoa</taxon>
        <taxon>Mollusca</taxon>
        <taxon>Gastropoda</taxon>
        <taxon>Heterobranchia</taxon>
        <taxon>Euthyneura</taxon>
        <taxon>Panpulmonata</taxon>
        <taxon>Sacoglossa</taxon>
        <taxon>Placobranchoidea</taxon>
        <taxon>Plakobranchidae</taxon>
        <taxon>Elysia</taxon>
    </lineage>
</organism>
<dbReference type="PROSITE" id="PS50060">
    <property type="entry name" value="MAM_2"/>
    <property type="match status" value="1"/>
</dbReference>
<keyword evidence="5" id="KW-0732">Signal</keyword>
<dbReference type="InterPro" id="IPR013320">
    <property type="entry name" value="ConA-like_dom_sf"/>
</dbReference>
<evidence type="ECO:0000256" key="1">
    <source>
        <dbReference type="ARBA" id="ARBA00023157"/>
    </source>
</evidence>
<evidence type="ECO:0000256" key="5">
    <source>
        <dbReference type="SAM" id="SignalP"/>
    </source>
</evidence>
<dbReference type="STRING" id="188477.A0A3S0ZB63"/>
<gene>
    <name evidence="8" type="ORF">EGW08_017295</name>
</gene>
<keyword evidence="1 2" id="KW-1015">Disulfide bond</keyword>
<keyword evidence="4" id="KW-1133">Transmembrane helix</keyword>
<evidence type="ECO:0008006" key="10">
    <source>
        <dbReference type="Google" id="ProtNLM"/>
    </source>
</evidence>
<dbReference type="SMART" id="SM00032">
    <property type="entry name" value="CCP"/>
    <property type="match status" value="2"/>
</dbReference>
<evidence type="ECO:0000256" key="4">
    <source>
        <dbReference type="SAM" id="Phobius"/>
    </source>
</evidence>
<dbReference type="CDD" id="cd00033">
    <property type="entry name" value="CCP"/>
    <property type="match status" value="2"/>
</dbReference>
<dbReference type="Gene3D" id="2.10.70.10">
    <property type="entry name" value="Complement Module, domain 1"/>
    <property type="match status" value="2"/>
</dbReference>
<protein>
    <recommendedName>
        <fullName evidence="10">Sushi domain-containing protein</fullName>
    </recommendedName>
</protein>
<evidence type="ECO:0000313" key="8">
    <source>
        <dbReference type="EMBL" id="RUS74940.1"/>
    </source>
</evidence>
<dbReference type="InterPro" id="IPR000998">
    <property type="entry name" value="MAM_dom"/>
</dbReference>
<dbReference type="Pfam" id="PF00629">
    <property type="entry name" value="MAM"/>
    <property type="match status" value="1"/>
</dbReference>
<dbReference type="AlphaFoldDB" id="A0A3S0ZB63"/>
<dbReference type="PANTHER" id="PTHR23282">
    <property type="entry name" value="APICAL ENDOSOMAL GLYCOPROTEIN PRECURSOR"/>
    <property type="match status" value="1"/>
</dbReference>
<feature type="domain" description="MAM" evidence="6">
    <location>
        <begin position="145"/>
        <end position="315"/>
    </location>
</feature>
<keyword evidence="9" id="KW-1185">Reference proteome</keyword>
<dbReference type="Proteomes" id="UP000271974">
    <property type="component" value="Unassembled WGS sequence"/>
</dbReference>
<keyword evidence="4" id="KW-0812">Transmembrane</keyword>
<feature type="region of interest" description="Disordered" evidence="3">
    <location>
        <begin position="318"/>
        <end position="381"/>
    </location>
</feature>
<dbReference type="OrthoDB" id="6162141at2759"/>
<feature type="transmembrane region" description="Helical" evidence="4">
    <location>
        <begin position="512"/>
        <end position="536"/>
    </location>
</feature>
<keyword evidence="2" id="KW-0768">Sushi</keyword>
<feature type="region of interest" description="Disordered" evidence="3">
    <location>
        <begin position="479"/>
        <end position="502"/>
    </location>
</feature>
<feature type="domain" description="Sushi" evidence="7">
    <location>
        <begin position="32"/>
        <end position="86"/>
    </location>
</feature>
<comment type="caution">
    <text evidence="8">The sequence shown here is derived from an EMBL/GenBank/DDBJ whole genome shotgun (WGS) entry which is preliminary data.</text>
</comment>
<evidence type="ECO:0000259" key="6">
    <source>
        <dbReference type="PROSITE" id="PS50060"/>
    </source>
</evidence>
<dbReference type="InterPro" id="IPR035976">
    <property type="entry name" value="Sushi/SCR/CCP_sf"/>
</dbReference>
<feature type="domain" description="Sushi" evidence="7">
    <location>
        <begin position="87"/>
        <end position="141"/>
    </location>
</feature>
<dbReference type="InterPro" id="IPR051560">
    <property type="entry name" value="MAM_domain-containing"/>
</dbReference>
<dbReference type="SMART" id="SM00137">
    <property type="entry name" value="MAM"/>
    <property type="match status" value="1"/>
</dbReference>
<comment type="caution">
    <text evidence="2">Lacks conserved residue(s) required for the propagation of feature annotation.</text>
</comment>
<feature type="compositionally biased region" description="Low complexity" evidence="3">
    <location>
        <begin position="319"/>
        <end position="381"/>
    </location>
</feature>
<feature type="signal peptide" evidence="5">
    <location>
        <begin position="1"/>
        <end position="25"/>
    </location>
</feature>
<evidence type="ECO:0000313" key="9">
    <source>
        <dbReference type="Proteomes" id="UP000271974"/>
    </source>
</evidence>
<dbReference type="SUPFAM" id="SSF57535">
    <property type="entry name" value="Complement control module/SCR domain"/>
    <property type="match status" value="2"/>
</dbReference>
<sequence>MKSNVLSQTLVCLFFTAVVLETCEAAGRRRARKCPKLDLPNGRVRIRSRGKTAQFSCNSGYTLMGERLTVCLQSRAWSLPVPTCAGLGCPAPELSTNVKVTQKYQGAMLTFLCKQGLTRIGPESIFCDGKTWSNSPPRCISTLKDMCDFEDEYLCGWSNDASDDFDWTRNSGKTPTDGTGPTTDHTLKTDAGHYMFIESSAPRRRGDVAKLVSPIYNPGQVDGICLDFYYHMYGNHDPAEVGDLDLLAIRSTTSKGDKPLTIFHQSGNQGDRWIKADVDIPKMDSPLQLVFQATRLRGWSSDIAIDDIRMYNCSERPETTLPATTTTLPTTTTTTTTTTSTTTTSPTTTLPTTTTSTTTSTTTTASTAPSTTTTTTTPTAKSSTTTTFVITAKDLSSTEFPTTPSTPVSSIALTSNPETKTGIYLDVDASIFDIDNIDNTSKSPTVDSKGKPHSAWIGSSLADRWRESNTSFFATDAAAGTSSSTVRPRDPLQTGEVREQGSSSRAGMLAQLPMILGVAGGVFVLAVIVSVVAYAASRKHRTKQQRKEEEEQMNIITEFVETNLNG</sequence>
<dbReference type="CDD" id="cd06263">
    <property type="entry name" value="MAM"/>
    <property type="match status" value="1"/>
</dbReference>
<proteinExistence type="predicted"/>
<evidence type="ECO:0000259" key="7">
    <source>
        <dbReference type="PROSITE" id="PS50923"/>
    </source>
</evidence>
<dbReference type="Pfam" id="PF00084">
    <property type="entry name" value="Sushi"/>
    <property type="match status" value="2"/>
</dbReference>
<dbReference type="PROSITE" id="PS50923">
    <property type="entry name" value="SUSHI"/>
    <property type="match status" value="2"/>
</dbReference>
<dbReference type="Gene3D" id="2.60.120.200">
    <property type="match status" value="1"/>
</dbReference>
<accession>A0A3S0ZB63</accession>
<evidence type="ECO:0000256" key="3">
    <source>
        <dbReference type="SAM" id="MobiDB-lite"/>
    </source>
</evidence>
<feature type="chain" id="PRO_5018674036" description="Sushi domain-containing protein" evidence="5">
    <location>
        <begin position="26"/>
        <end position="566"/>
    </location>
</feature>